<dbReference type="PANTHER" id="PTHR23514:SF13">
    <property type="entry name" value="INNER MEMBRANE PROTEIN YBJJ"/>
    <property type="match status" value="1"/>
</dbReference>
<dbReference type="GO" id="GO:0016020">
    <property type="term" value="C:membrane"/>
    <property type="evidence" value="ECO:0007669"/>
    <property type="project" value="UniProtKB-SubCell"/>
</dbReference>
<dbReference type="EMBL" id="QHKI01000063">
    <property type="protein sequence ID" value="RSM71499.1"/>
    <property type="molecule type" value="Genomic_DNA"/>
</dbReference>
<keyword evidence="4 5" id="KW-0472">Membrane</keyword>
<reference evidence="6 7" key="1">
    <citation type="submission" date="2018-05" db="EMBL/GenBank/DDBJ databases">
        <title>Evolution of GPA BGCs.</title>
        <authorList>
            <person name="Waglechner N."/>
            <person name="Wright G.D."/>
        </authorList>
    </citation>
    <scope>NUCLEOTIDE SEQUENCE [LARGE SCALE GENOMIC DNA]</scope>
    <source>
        <strain evidence="6 7">A82846</strain>
    </source>
</reference>
<evidence type="ECO:0000313" key="7">
    <source>
        <dbReference type="Proteomes" id="UP000287547"/>
    </source>
</evidence>
<name>A0A428YR87_KIBAR</name>
<feature type="transmembrane region" description="Helical" evidence="5">
    <location>
        <begin position="46"/>
        <end position="65"/>
    </location>
</feature>
<feature type="transmembrane region" description="Helical" evidence="5">
    <location>
        <begin position="209"/>
        <end position="227"/>
    </location>
</feature>
<dbReference type="OrthoDB" id="151222at2"/>
<gene>
    <name evidence="6" type="ORF">DMH04_43945</name>
</gene>
<feature type="transmembrane region" description="Helical" evidence="5">
    <location>
        <begin position="367"/>
        <end position="387"/>
    </location>
</feature>
<proteinExistence type="predicted"/>
<evidence type="ECO:0000256" key="4">
    <source>
        <dbReference type="ARBA" id="ARBA00023136"/>
    </source>
</evidence>
<evidence type="ECO:0000256" key="1">
    <source>
        <dbReference type="ARBA" id="ARBA00004141"/>
    </source>
</evidence>
<feature type="transmembrane region" description="Helical" evidence="5">
    <location>
        <begin position="302"/>
        <end position="326"/>
    </location>
</feature>
<dbReference type="AlphaFoldDB" id="A0A428YR87"/>
<feature type="transmembrane region" description="Helical" evidence="5">
    <location>
        <begin position="12"/>
        <end position="31"/>
    </location>
</feature>
<feature type="transmembrane region" description="Helical" evidence="5">
    <location>
        <begin position="102"/>
        <end position="126"/>
    </location>
</feature>
<keyword evidence="3 5" id="KW-1133">Transmembrane helix</keyword>
<evidence type="ECO:0000256" key="3">
    <source>
        <dbReference type="ARBA" id="ARBA00022989"/>
    </source>
</evidence>
<protein>
    <submittedName>
        <fullName evidence="6">MFS transporter</fullName>
    </submittedName>
</protein>
<dbReference type="PANTHER" id="PTHR23514">
    <property type="entry name" value="BYPASS OF STOP CODON PROTEIN 6"/>
    <property type="match status" value="1"/>
</dbReference>
<comment type="subcellular location">
    <subcellularLocation>
        <location evidence="1">Membrane</location>
        <topology evidence="1">Multi-pass membrane protein</topology>
    </subcellularLocation>
</comment>
<dbReference type="InterPro" id="IPR011701">
    <property type="entry name" value="MFS"/>
</dbReference>
<dbReference type="Pfam" id="PF07690">
    <property type="entry name" value="MFS_1"/>
    <property type="match status" value="1"/>
</dbReference>
<evidence type="ECO:0000256" key="2">
    <source>
        <dbReference type="ARBA" id="ARBA00022692"/>
    </source>
</evidence>
<dbReference type="GO" id="GO:0022857">
    <property type="term" value="F:transmembrane transporter activity"/>
    <property type="evidence" value="ECO:0007669"/>
    <property type="project" value="InterPro"/>
</dbReference>
<dbReference type="Proteomes" id="UP000287547">
    <property type="component" value="Unassembled WGS sequence"/>
</dbReference>
<dbReference type="Gene3D" id="1.20.1250.20">
    <property type="entry name" value="MFS general substrate transporter like domains"/>
    <property type="match status" value="2"/>
</dbReference>
<feature type="transmembrane region" description="Helical" evidence="5">
    <location>
        <begin position="138"/>
        <end position="162"/>
    </location>
</feature>
<dbReference type="CDD" id="cd17393">
    <property type="entry name" value="MFS_MosC_like"/>
    <property type="match status" value="1"/>
</dbReference>
<feature type="transmembrane region" description="Helical" evidence="5">
    <location>
        <begin position="247"/>
        <end position="264"/>
    </location>
</feature>
<dbReference type="SUPFAM" id="SSF103473">
    <property type="entry name" value="MFS general substrate transporter"/>
    <property type="match status" value="1"/>
</dbReference>
<dbReference type="InterPro" id="IPR036259">
    <property type="entry name" value="MFS_trans_sf"/>
</dbReference>
<accession>A0A428YR87</accession>
<feature type="transmembrane region" description="Helical" evidence="5">
    <location>
        <begin position="276"/>
        <end position="296"/>
    </location>
</feature>
<evidence type="ECO:0000256" key="5">
    <source>
        <dbReference type="SAM" id="Phobius"/>
    </source>
</evidence>
<comment type="caution">
    <text evidence="6">The sequence shown here is derived from an EMBL/GenBank/DDBJ whole genome shotgun (WGS) entry which is preliminary data.</text>
</comment>
<dbReference type="InterPro" id="IPR051788">
    <property type="entry name" value="MFS_Transporter"/>
</dbReference>
<feature type="transmembrane region" description="Helical" evidence="5">
    <location>
        <begin position="77"/>
        <end position="96"/>
    </location>
</feature>
<sequence length="406" mass="41105">MTIPEGGPVRAAIVAVLGIFALNGVVFGSWAPRVPALAAQIGAEEGALGLSLLGASIGMIASALLSGSLCARYGAKVMVLISAIAGCVVLPVLGLATSPLQLGLVLVVLGVTVGALDVAMNIAAVTAIRQSGRAIMPVFHAFFSIGGLIGALGAAGAAALALNPLRHLAIVAVIGVAMAIGFARRIPIEDLKPQALDTGPKKSLVKRPVLWLLGFIALCSSVAEGASVDWSAFFGVHERGIGEASAALIYAGFSVCMAIARLLGERIETRWGSQRMLIGGSTVGALGLFIAVLVPVPAFTYIGFALAGMGLAYGFPVALELAGAVGRRADGGGGERELGFVTTIAYSGFLLGPPMIGGIASATSLPIALGVAAVIAWAMAPLTLLANRARRREQQTRQQAVETANA</sequence>
<feature type="transmembrane region" description="Helical" evidence="5">
    <location>
        <begin position="338"/>
        <end position="361"/>
    </location>
</feature>
<keyword evidence="2 5" id="KW-0812">Transmembrane</keyword>
<evidence type="ECO:0000313" key="6">
    <source>
        <dbReference type="EMBL" id="RSM71499.1"/>
    </source>
</evidence>
<feature type="transmembrane region" description="Helical" evidence="5">
    <location>
        <begin position="168"/>
        <end position="188"/>
    </location>
</feature>
<organism evidence="6 7">
    <name type="scientific">Kibdelosporangium aridum</name>
    <dbReference type="NCBI Taxonomy" id="2030"/>
    <lineage>
        <taxon>Bacteria</taxon>
        <taxon>Bacillati</taxon>
        <taxon>Actinomycetota</taxon>
        <taxon>Actinomycetes</taxon>
        <taxon>Pseudonocardiales</taxon>
        <taxon>Pseudonocardiaceae</taxon>
        <taxon>Kibdelosporangium</taxon>
    </lineage>
</organism>